<organism evidence="5 6">
    <name type="scientific">Branchiostoma floridae</name>
    <name type="common">Florida lancelet</name>
    <name type="synonym">Amphioxus</name>
    <dbReference type="NCBI Taxonomy" id="7739"/>
    <lineage>
        <taxon>Eukaryota</taxon>
        <taxon>Metazoa</taxon>
        <taxon>Chordata</taxon>
        <taxon>Cephalochordata</taxon>
        <taxon>Leptocardii</taxon>
        <taxon>Amphioxiformes</taxon>
        <taxon>Branchiostomatidae</taxon>
        <taxon>Branchiostoma</taxon>
    </lineage>
</organism>
<dbReference type="SUPFAM" id="SSF57603">
    <property type="entry name" value="FnI-like domain"/>
    <property type="match status" value="10"/>
</dbReference>
<dbReference type="AlphaFoldDB" id="A0A9J7LS60"/>
<feature type="domain" description="VWFC" evidence="3">
    <location>
        <begin position="655"/>
        <end position="715"/>
    </location>
</feature>
<dbReference type="GO" id="GO:0005576">
    <property type="term" value="C:extracellular region"/>
    <property type="evidence" value="ECO:0007669"/>
    <property type="project" value="InterPro"/>
</dbReference>
<dbReference type="SUPFAM" id="SSF57184">
    <property type="entry name" value="Growth factor receptor domain"/>
    <property type="match status" value="1"/>
</dbReference>
<accession>A0A9J7LS60</accession>
<dbReference type="SMART" id="SM00214">
    <property type="entry name" value="VWC"/>
    <property type="match status" value="10"/>
</dbReference>
<feature type="domain" description="IGFBP N-terminal" evidence="4">
    <location>
        <begin position="21"/>
        <end position="84"/>
    </location>
</feature>
<protein>
    <submittedName>
        <fullName evidence="6">Kielin/chordin-like protein</fullName>
    </submittedName>
</protein>
<dbReference type="KEGG" id="bfo:118423934"/>
<keyword evidence="1" id="KW-1015">Disulfide bond</keyword>
<dbReference type="Proteomes" id="UP000001554">
    <property type="component" value="Chromosome 10"/>
</dbReference>
<feature type="domain" description="VWFC" evidence="3">
    <location>
        <begin position="210"/>
        <end position="270"/>
    </location>
</feature>
<keyword evidence="5" id="KW-1185">Reference proteome</keyword>
<dbReference type="InterPro" id="IPR009030">
    <property type="entry name" value="Growth_fac_rcpt_cys_sf"/>
</dbReference>
<gene>
    <name evidence="6" type="primary">LOC118423934</name>
</gene>
<evidence type="ECO:0000259" key="3">
    <source>
        <dbReference type="PROSITE" id="PS50184"/>
    </source>
</evidence>
<reference evidence="5" key="1">
    <citation type="journal article" date="2020" name="Nat. Ecol. Evol.">
        <title>Deeply conserved synteny resolves early events in vertebrate evolution.</title>
        <authorList>
            <person name="Simakov O."/>
            <person name="Marletaz F."/>
            <person name="Yue J.X."/>
            <person name="O'Connell B."/>
            <person name="Jenkins J."/>
            <person name="Brandt A."/>
            <person name="Calef R."/>
            <person name="Tung C.H."/>
            <person name="Huang T.K."/>
            <person name="Schmutz J."/>
            <person name="Satoh N."/>
            <person name="Yu J.K."/>
            <person name="Putnam N.H."/>
            <person name="Green R.E."/>
            <person name="Rokhsar D.S."/>
        </authorList>
    </citation>
    <scope>NUCLEOTIDE SEQUENCE [LARGE SCALE GENOMIC DNA]</scope>
    <source>
        <strain evidence="5">S238N-H82</strain>
    </source>
</reference>
<feature type="domain" description="VWFC" evidence="3">
    <location>
        <begin position="803"/>
        <end position="863"/>
    </location>
</feature>
<name>A0A9J7LS60_BRAFL</name>
<evidence type="ECO:0000259" key="4">
    <source>
        <dbReference type="PROSITE" id="PS51323"/>
    </source>
</evidence>
<feature type="domain" description="VWFC" evidence="3">
    <location>
        <begin position="510"/>
        <end position="570"/>
    </location>
</feature>
<feature type="domain" description="VWFC" evidence="3">
    <location>
        <begin position="353"/>
        <end position="411"/>
    </location>
</feature>
<dbReference type="InterPro" id="IPR052624">
    <property type="entry name" value="CRIM1"/>
</dbReference>
<evidence type="ECO:0000256" key="2">
    <source>
        <dbReference type="SAM" id="SignalP"/>
    </source>
</evidence>
<feature type="domain" description="VWFC" evidence="3">
    <location>
        <begin position="291"/>
        <end position="351"/>
    </location>
</feature>
<dbReference type="Gene3D" id="4.10.40.20">
    <property type="match status" value="1"/>
</dbReference>
<reference evidence="6" key="2">
    <citation type="submission" date="2025-08" db="UniProtKB">
        <authorList>
            <consortium name="RefSeq"/>
        </authorList>
    </citation>
    <scope>IDENTIFICATION</scope>
    <source>
        <strain evidence="6">S238N-H82</strain>
        <tissue evidence="6">Testes</tissue>
    </source>
</reference>
<proteinExistence type="predicted"/>
<feature type="chain" id="PRO_5039902237" evidence="2">
    <location>
        <begin position="21"/>
        <end position="889"/>
    </location>
</feature>
<evidence type="ECO:0000313" key="5">
    <source>
        <dbReference type="Proteomes" id="UP000001554"/>
    </source>
</evidence>
<dbReference type="InterPro" id="IPR000867">
    <property type="entry name" value="IGFBP-like"/>
</dbReference>
<dbReference type="PROSITE" id="PS01208">
    <property type="entry name" value="VWFC_1"/>
    <property type="match status" value="2"/>
</dbReference>
<feature type="domain" description="VWFC" evidence="3">
    <location>
        <begin position="133"/>
        <end position="191"/>
    </location>
</feature>
<evidence type="ECO:0000313" key="6">
    <source>
        <dbReference type="RefSeq" id="XP_035688152.1"/>
    </source>
</evidence>
<evidence type="ECO:0000256" key="1">
    <source>
        <dbReference type="ARBA" id="ARBA00023157"/>
    </source>
</evidence>
<keyword evidence="2" id="KW-0732">Signal</keyword>
<feature type="signal peptide" evidence="2">
    <location>
        <begin position="1"/>
        <end position="20"/>
    </location>
</feature>
<dbReference type="PANTHER" id="PTHR46439">
    <property type="entry name" value="CYSTEINE-RICH MOTOR NEURON 1 PROTEIN"/>
    <property type="match status" value="1"/>
</dbReference>
<dbReference type="OrthoDB" id="6042629at2759"/>
<dbReference type="PROSITE" id="PS50184">
    <property type="entry name" value="VWFC_2"/>
    <property type="match status" value="10"/>
</dbReference>
<dbReference type="OMA" id="DINCAEW"/>
<feature type="domain" description="VWFC" evidence="3">
    <location>
        <begin position="592"/>
        <end position="652"/>
    </location>
</feature>
<dbReference type="RefSeq" id="XP_035688152.1">
    <property type="nucleotide sequence ID" value="XM_035832259.1"/>
</dbReference>
<dbReference type="PROSITE" id="PS51323">
    <property type="entry name" value="IGFBP_N_2"/>
    <property type="match status" value="1"/>
</dbReference>
<dbReference type="Pfam" id="PF23334">
    <property type="entry name" value="VWC2L_2nd"/>
    <property type="match status" value="8"/>
</dbReference>
<dbReference type="Gene3D" id="6.20.200.20">
    <property type="match status" value="8"/>
</dbReference>
<dbReference type="Pfam" id="PF00219">
    <property type="entry name" value="IGFBP"/>
    <property type="match status" value="1"/>
</dbReference>
<dbReference type="InterPro" id="IPR001007">
    <property type="entry name" value="VWF_dom"/>
</dbReference>
<dbReference type="PANTHER" id="PTHR46439:SF1">
    <property type="entry name" value="CYSTEINE-RICH MOTOR NEURON 1 PROTEIN"/>
    <property type="match status" value="1"/>
</dbReference>
<sequence>MVRVELSILLVCVSVVVVGAYRPYCPCYAEPGYRCPPVPEGCELTKDECGCCDVCAGVRGEPCGTGLPSCAAGLTCVLEECNPQVVDVTLPDGTVTQQLSEPPCLFLPHFQRGTCEESGTAAAKRQALPSSGTSCEVSGVTIQEGEFVDVTPCQHCGCFNGQPICAVMDCFWSPSCAQWAYPADQCCPVCVQDGHPWVAPVASKRETPARACVVDGVTIEEGEYQQTDEYGCTECGCTGGQPLCWSMACALDINCAEWERVPGRCCPVCTAYHQHHVDIPMVSKRSSSLSRTCVVQGVTIAEGEFKPVDQYGCTTCGCTNGQSFCMAIGCALPADCLQTVQVPGHCCPICVSTGCEVDGTIIQEGESADVTLCKHCTCSNGEAICAHQDCIVHGACAHWEHHDDQCCPVCVQQALPIDLPILSKRQVLPGSGTSCEVSGVTIQEGEFVDVTPCQHCGCFNGQPICAVVDCFWSPNCAQWAYPDDQCCPVCVQDGHPWVSPVASKRETPARACVVDGVTIEEGEYQQTDEYGCTECGCTGGQPLCWSMACALDINCAEWERVPGRCCPVCTAYHQHHVDIPMLSKRTSPVRPTTCEVDGVTIAEGEFKPIDQNGCTTCGCSNGQSFCMAIGCALPANCAETEQIPGQCCPVCTSYATCEVNGVTIQEGESKPTDQYGCETCTCVNGQPICQAIACALPANCAETERVPGQCCPVCTSFTTCEANGVTIPEGEWVPTDEYGCETCTCDNGMTLCQAVACAPLFNCAETERVPGQCCPVCKTYLQPIIQDLPLLLSKRQAIPFEGESCEVDGVTIPNGEFAHVTPCKPCTCFNGQSICTHVDCPWGWPPNCVQWEYPSDQCCPVCVQQDLELPSEIVPLPVASKRQADAGGL</sequence>
<dbReference type="GeneID" id="118423934"/>
<feature type="domain" description="VWFC" evidence="3">
    <location>
        <begin position="718"/>
        <end position="778"/>
    </location>
</feature>
<feature type="domain" description="VWFC" evidence="3">
    <location>
        <begin position="433"/>
        <end position="491"/>
    </location>
</feature>